<protein>
    <submittedName>
        <fullName evidence="1">Uncharacterized protein</fullName>
    </submittedName>
</protein>
<dbReference type="Proteomes" id="UP000003294">
    <property type="component" value="Unassembled WGS sequence"/>
</dbReference>
<proteinExistence type="predicted"/>
<evidence type="ECO:0000313" key="1">
    <source>
        <dbReference type="EMBL" id="EEZ71942.1"/>
    </source>
</evidence>
<reference evidence="1 2" key="1">
    <citation type="submission" date="2009-10" db="EMBL/GenBank/DDBJ databases">
        <authorList>
            <person name="Weinstock G."/>
            <person name="Sodergren E."/>
            <person name="Clifton S."/>
            <person name="Fulton L."/>
            <person name="Fulton B."/>
            <person name="Courtney L."/>
            <person name="Fronick C."/>
            <person name="Harrison M."/>
            <person name="Strong C."/>
            <person name="Farmer C."/>
            <person name="Delahaunty K."/>
            <person name="Markovic C."/>
            <person name="Hall O."/>
            <person name="Minx P."/>
            <person name="Tomlinson C."/>
            <person name="Mitreva M."/>
            <person name="Nelson J."/>
            <person name="Hou S."/>
            <person name="Wollam A."/>
            <person name="Pepin K.H."/>
            <person name="Johnson M."/>
            <person name="Bhonagiri V."/>
            <person name="Nash W.E."/>
            <person name="Warren W."/>
            <person name="Chinwalla A."/>
            <person name="Mardis E.R."/>
            <person name="Wilson R.K."/>
        </authorList>
    </citation>
    <scope>NUCLEOTIDE SEQUENCE [LARGE SCALE GENOMIC DNA]</scope>
    <source>
        <strain evidence="1 2">ATCC 14685</strain>
    </source>
</reference>
<comment type="caution">
    <text evidence="1">The sequence shown here is derived from an EMBL/GenBank/DDBJ whole genome shotgun (WGS) entry which is preliminary data.</text>
</comment>
<dbReference type="EMBL" id="ACDY02000004">
    <property type="protein sequence ID" value="EEZ71942.1"/>
    <property type="molecule type" value="Genomic_DNA"/>
</dbReference>
<evidence type="ECO:0000313" key="2">
    <source>
        <dbReference type="Proteomes" id="UP000003294"/>
    </source>
</evidence>
<organism evidence="1 2">
    <name type="scientific">Neisseria cinerea ATCC 14685</name>
    <dbReference type="NCBI Taxonomy" id="546262"/>
    <lineage>
        <taxon>Bacteria</taxon>
        <taxon>Pseudomonadati</taxon>
        <taxon>Pseudomonadota</taxon>
        <taxon>Betaproteobacteria</taxon>
        <taxon>Neisseriales</taxon>
        <taxon>Neisseriaceae</taxon>
        <taxon>Neisseria</taxon>
    </lineage>
</organism>
<name>D0W295_NEICI</name>
<gene>
    <name evidence="1" type="ORF">NEICINOT_03773</name>
</gene>
<dbReference type="STRING" id="546262.NEICINOT_03773"/>
<accession>D0W295</accession>
<sequence>MFFRRHFSFLIRQIQSNHPTFIRTDADFLSGLRFVRTWSACEHPIKPPYCRWTKIRRLP</sequence>
<dbReference type="AlphaFoldDB" id="D0W295"/>